<keyword evidence="2" id="KW-0808">Transferase</keyword>
<dbReference type="EMBL" id="CP002116">
    <property type="protein sequence ID" value="ADK79823.1"/>
    <property type="molecule type" value="Genomic_DNA"/>
</dbReference>
<dbReference type="OrthoDB" id="9811884at2"/>
<protein>
    <submittedName>
        <fullName evidence="2">Glycosyl transferase family 2</fullName>
    </submittedName>
</protein>
<feature type="domain" description="Glycosyltransferase 2-like" evidence="1">
    <location>
        <begin position="15"/>
        <end position="137"/>
    </location>
</feature>
<accession>E1RBU3</accession>
<dbReference type="PANTHER" id="PTHR43685">
    <property type="entry name" value="GLYCOSYLTRANSFERASE"/>
    <property type="match status" value="1"/>
</dbReference>
<dbReference type="GO" id="GO:0016740">
    <property type="term" value="F:transferase activity"/>
    <property type="evidence" value="ECO:0007669"/>
    <property type="project" value="UniProtKB-KW"/>
</dbReference>
<proteinExistence type="predicted"/>
<evidence type="ECO:0000313" key="3">
    <source>
        <dbReference type="Proteomes" id="UP000002318"/>
    </source>
</evidence>
<dbReference type="CAZy" id="GT2">
    <property type="family name" value="Glycosyltransferase Family 2"/>
</dbReference>
<dbReference type="InterPro" id="IPR001173">
    <property type="entry name" value="Glyco_trans_2-like"/>
</dbReference>
<dbReference type="InterPro" id="IPR029044">
    <property type="entry name" value="Nucleotide-diphossugar_trans"/>
</dbReference>
<dbReference type="RefSeq" id="WP_013253287.1">
    <property type="nucleotide sequence ID" value="NC_014364.1"/>
</dbReference>
<dbReference type="AlphaFoldDB" id="E1RBU3"/>
<evidence type="ECO:0000313" key="2">
    <source>
        <dbReference type="EMBL" id="ADK79823.1"/>
    </source>
</evidence>
<dbReference type="KEGG" id="ssm:Spirs_0683"/>
<dbReference type="Gene3D" id="3.90.550.10">
    <property type="entry name" value="Spore Coat Polysaccharide Biosynthesis Protein SpsA, Chain A"/>
    <property type="match status" value="1"/>
</dbReference>
<organism evidence="2 3">
    <name type="scientific">Sediminispirochaeta smaragdinae (strain DSM 11293 / JCM 15392 / SEBR 4228)</name>
    <name type="common">Spirochaeta smaragdinae</name>
    <dbReference type="NCBI Taxonomy" id="573413"/>
    <lineage>
        <taxon>Bacteria</taxon>
        <taxon>Pseudomonadati</taxon>
        <taxon>Spirochaetota</taxon>
        <taxon>Spirochaetia</taxon>
        <taxon>Spirochaetales</taxon>
        <taxon>Spirochaetaceae</taxon>
        <taxon>Sediminispirochaeta</taxon>
    </lineage>
</organism>
<dbReference type="Proteomes" id="UP000002318">
    <property type="component" value="Chromosome"/>
</dbReference>
<reference evidence="2 3" key="1">
    <citation type="journal article" date="2010" name="Stand. Genomic Sci.">
        <title>Complete genome sequence of Spirochaeta smaragdinae type strain (SEBR 4228).</title>
        <authorList>
            <person name="Mavromatis K."/>
            <person name="Yasawong M."/>
            <person name="Chertkov O."/>
            <person name="Lapidus A."/>
            <person name="Lucas S."/>
            <person name="Nolan M."/>
            <person name="Del Rio T.G."/>
            <person name="Tice H."/>
            <person name="Cheng J.F."/>
            <person name="Pitluck S."/>
            <person name="Liolios K."/>
            <person name="Ivanova N."/>
            <person name="Tapia R."/>
            <person name="Han C."/>
            <person name="Bruce D."/>
            <person name="Goodwin L."/>
            <person name="Pati A."/>
            <person name="Chen A."/>
            <person name="Palaniappan K."/>
            <person name="Land M."/>
            <person name="Hauser L."/>
            <person name="Chang Y.J."/>
            <person name="Jeffries C.D."/>
            <person name="Detter J.C."/>
            <person name="Rohde M."/>
            <person name="Brambilla E."/>
            <person name="Spring S."/>
            <person name="Goker M."/>
            <person name="Sikorski J."/>
            <person name="Woyke T."/>
            <person name="Bristow J."/>
            <person name="Eisen J.A."/>
            <person name="Markowitz V."/>
            <person name="Hugenholtz P."/>
            <person name="Klenk H.P."/>
            <person name="Kyrpides N.C."/>
        </authorList>
    </citation>
    <scope>NUCLEOTIDE SEQUENCE [LARGE SCALE GENOMIC DNA]</scope>
    <source>
        <strain evidence="3">DSM 11293 / JCM 15392 / SEBR 4228</strain>
    </source>
</reference>
<dbReference type="InterPro" id="IPR050834">
    <property type="entry name" value="Glycosyltransf_2"/>
</dbReference>
<name>E1RBU3_SEDSS</name>
<evidence type="ECO:0000259" key="1">
    <source>
        <dbReference type="Pfam" id="PF00535"/>
    </source>
</evidence>
<dbReference type="HOGENOM" id="CLU_025996_0_6_12"/>
<sequence length="353" mass="40911">MDGAELPGTVKPMVSVVVPNYNYRRYLSQRLDSIIAQKYRDIEIIFLDDCSNDGSVRLAERFLSESGLPYTVEVNNHNSGSVFHQWAKGLELARGHYIWFAEADDFCSRDFLSTLLPVLEGDPDILLAYCDSSVVDEKSRLIKPDFFRKIHARLDPVKWNNNYINNGMQEIKENLFVKNTIPNASAVIMRTDALRRYGVYEDFTLSGDWMTYLRLLANGGKLAYRCRQLNYNRLHADRVTSQSNKSERYFQESRAVASFLLKAFDIPAATCKKYLENYLRQLLFTEGAYRVSSSEIAELERLFSSRLVAESAVRLLTDAGEEIRRLKNSRSLRFRRNLPDMLLRRVLRKRMHV</sequence>
<dbReference type="eggNOG" id="COG1216">
    <property type="taxonomic scope" value="Bacteria"/>
</dbReference>
<gene>
    <name evidence="2" type="ordered locus">Spirs_0683</name>
</gene>
<dbReference type="STRING" id="573413.Spirs_0683"/>
<dbReference type="Pfam" id="PF00535">
    <property type="entry name" value="Glycos_transf_2"/>
    <property type="match status" value="1"/>
</dbReference>
<keyword evidence="3" id="KW-1185">Reference proteome</keyword>
<dbReference type="SUPFAM" id="SSF53448">
    <property type="entry name" value="Nucleotide-diphospho-sugar transferases"/>
    <property type="match status" value="1"/>
</dbReference>
<dbReference type="PANTHER" id="PTHR43685:SF11">
    <property type="entry name" value="GLYCOSYLTRANSFERASE TAGX-RELATED"/>
    <property type="match status" value="1"/>
</dbReference>